<gene>
    <name evidence="1" type="ORF">QYE76_058020</name>
</gene>
<sequence>MAAQDLEVSEWERSKISNQDSNLMKKLGLMKKEGALIFPSEESFPAPPIQYRRLSPKLTGVPMISPSNLSKVKKLVKRPNKKLPLSEIFGRGSTKLKPPLARIQLNNLLVKRMSSAAWSCRIGALSARHSIVDARTAFTRLFPYFFPKKRAPEPFSELAKCYIPEEDLGLAFRQESLKIGVEGTIALVAKS</sequence>
<accession>A0AAD8T613</accession>
<dbReference type="AlphaFoldDB" id="A0AAD8T613"/>
<protein>
    <submittedName>
        <fullName evidence="1">Uncharacterized protein</fullName>
    </submittedName>
</protein>
<evidence type="ECO:0000313" key="1">
    <source>
        <dbReference type="EMBL" id="KAK1669861.1"/>
    </source>
</evidence>
<name>A0AAD8T613_LOLMU</name>
<evidence type="ECO:0000313" key="2">
    <source>
        <dbReference type="Proteomes" id="UP001231189"/>
    </source>
</evidence>
<keyword evidence="2" id="KW-1185">Reference proteome</keyword>
<reference evidence="1" key="1">
    <citation type="submission" date="2023-07" db="EMBL/GenBank/DDBJ databases">
        <title>A chromosome-level genome assembly of Lolium multiflorum.</title>
        <authorList>
            <person name="Chen Y."/>
            <person name="Copetti D."/>
            <person name="Kolliker R."/>
            <person name="Studer B."/>
        </authorList>
    </citation>
    <scope>NUCLEOTIDE SEQUENCE</scope>
    <source>
        <strain evidence="1">02402/16</strain>
        <tissue evidence="1">Leaf</tissue>
    </source>
</reference>
<dbReference type="EMBL" id="JAUUTY010000003">
    <property type="protein sequence ID" value="KAK1669861.1"/>
    <property type="molecule type" value="Genomic_DNA"/>
</dbReference>
<comment type="caution">
    <text evidence="1">The sequence shown here is derived from an EMBL/GenBank/DDBJ whole genome shotgun (WGS) entry which is preliminary data.</text>
</comment>
<dbReference type="Proteomes" id="UP001231189">
    <property type="component" value="Unassembled WGS sequence"/>
</dbReference>
<proteinExistence type="predicted"/>
<organism evidence="1 2">
    <name type="scientific">Lolium multiflorum</name>
    <name type="common">Italian ryegrass</name>
    <name type="synonym">Lolium perenne subsp. multiflorum</name>
    <dbReference type="NCBI Taxonomy" id="4521"/>
    <lineage>
        <taxon>Eukaryota</taxon>
        <taxon>Viridiplantae</taxon>
        <taxon>Streptophyta</taxon>
        <taxon>Embryophyta</taxon>
        <taxon>Tracheophyta</taxon>
        <taxon>Spermatophyta</taxon>
        <taxon>Magnoliopsida</taxon>
        <taxon>Liliopsida</taxon>
        <taxon>Poales</taxon>
        <taxon>Poaceae</taxon>
        <taxon>BOP clade</taxon>
        <taxon>Pooideae</taxon>
        <taxon>Poodae</taxon>
        <taxon>Poeae</taxon>
        <taxon>Poeae Chloroplast Group 2 (Poeae type)</taxon>
        <taxon>Loliodinae</taxon>
        <taxon>Loliinae</taxon>
        <taxon>Lolium</taxon>
    </lineage>
</organism>